<evidence type="ECO:0000313" key="6">
    <source>
        <dbReference type="Proteomes" id="UP000095564"/>
    </source>
</evidence>
<evidence type="ECO:0000259" key="4">
    <source>
        <dbReference type="Pfam" id="PF00294"/>
    </source>
</evidence>
<dbReference type="Gene3D" id="3.40.1190.20">
    <property type="match status" value="1"/>
</dbReference>
<reference evidence="5 6" key="1">
    <citation type="submission" date="2015-09" db="EMBL/GenBank/DDBJ databases">
        <authorList>
            <consortium name="Pathogen Informatics"/>
        </authorList>
    </citation>
    <scope>NUCLEOTIDE SEQUENCE [LARGE SCALE GENOMIC DNA]</scope>
    <source>
        <strain evidence="5 6">2789STDY5834908</strain>
    </source>
</reference>
<evidence type="ECO:0000313" key="5">
    <source>
        <dbReference type="EMBL" id="CUQ16469.1"/>
    </source>
</evidence>
<dbReference type="PANTHER" id="PTHR43085">
    <property type="entry name" value="HEXOKINASE FAMILY MEMBER"/>
    <property type="match status" value="1"/>
</dbReference>
<accession>A0A174UBR5</accession>
<dbReference type="SUPFAM" id="SSF53613">
    <property type="entry name" value="Ribokinase-like"/>
    <property type="match status" value="1"/>
</dbReference>
<dbReference type="Proteomes" id="UP000095564">
    <property type="component" value="Unassembled WGS sequence"/>
</dbReference>
<dbReference type="RefSeq" id="WP_055162259.1">
    <property type="nucleotide sequence ID" value="NZ_CZAU01000047.1"/>
</dbReference>
<evidence type="ECO:0000256" key="3">
    <source>
        <dbReference type="ARBA" id="ARBA00022777"/>
    </source>
</evidence>
<sequence>MKNKLCGIGEALIDFIPEVKGQRLKDVPSFKRVAGGAPANVVGAVTKLGIPSKFLTKLGDDPFGDYIVEVLDEAGIDTSNIARDKDGETALAFVSLASDGNRDFKFYRKNSADLRYSVEDIPADILNDCGMIHFCSVDLVESPMKEAHKKLIDMAIAQNVKVSFDPNLRFSLWDDLDQLKETVNDFLKYADIIKISDEELEFITGHTDIKDALDGLFANRAKYVIYTKGADGAEVYTRNGMVEASGYKIDVRDTTGAGDSFIGAFLYCLLNDEVEDLESVSDDTLRNYLDFANAYAANTTTKEGALAAMADRAEMDEWMKTLKK</sequence>
<name>A0A174UBR5_ANAHA</name>
<gene>
    <name evidence="5" type="primary">iolC_2</name>
    <name evidence="5" type="ORF">ERS852520_03247</name>
</gene>
<dbReference type="InterPro" id="IPR011611">
    <property type="entry name" value="PfkB_dom"/>
</dbReference>
<dbReference type="OrthoDB" id="9813569at2"/>
<dbReference type="EC" id="2.7.1.92" evidence="5"/>
<dbReference type="Pfam" id="PF00294">
    <property type="entry name" value="PfkB"/>
    <property type="match status" value="1"/>
</dbReference>
<dbReference type="PANTHER" id="PTHR43085:SF54">
    <property type="entry name" value="PUTATIVE-RELATED"/>
    <property type="match status" value="1"/>
</dbReference>
<comment type="similarity">
    <text evidence="1">Belongs to the carbohydrate kinase PfkB family.</text>
</comment>
<dbReference type="InterPro" id="IPR002173">
    <property type="entry name" value="Carboh/pur_kinase_PfkB_CS"/>
</dbReference>
<dbReference type="InterPro" id="IPR050306">
    <property type="entry name" value="PfkB_Carbo_kinase"/>
</dbReference>
<evidence type="ECO:0000256" key="2">
    <source>
        <dbReference type="ARBA" id="ARBA00022679"/>
    </source>
</evidence>
<feature type="domain" description="Carbohydrate kinase PfkB" evidence="4">
    <location>
        <begin position="3"/>
        <end position="307"/>
    </location>
</feature>
<dbReference type="AlphaFoldDB" id="A0A174UBR5"/>
<evidence type="ECO:0000256" key="1">
    <source>
        <dbReference type="ARBA" id="ARBA00010688"/>
    </source>
</evidence>
<dbReference type="PROSITE" id="PS00584">
    <property type="entry name" value="PFKB_KINASES_2"/>
    <property type="match status" value="1"/>
</dbReference>
<dbReference type="InterPro" id="IPR029056">
    <property type="entry name" value="Ribokinase-like"/>
</dbReference>
<dbReference type="EMBL" id="CZAU01000047">
    <property type="protein sequence ID" value="CUQ16469.1"/>
    <property type="molecule type" value="Genomic_DNA"/>
</dbReference>
<dbReference type="CDD" id="cd01167">
    <property type="entry name" value="bac_FRK"/>
    <property type="match status" value="1"/>
</dbReference>
<keyword evidence="3 5" id="KW-0418">Kinase</keyword>
<proteinExistence type="inferred from homology"/>
<organism evidence="5 6">
    <name type="scientific">Anaerostipes hadrus</name>
    <dbReference type="NCBI Taxonomy" id="649756"/>
    <lineage>
        <taxon>Bacteria</taxon>
        <taxon>Bacillati</taxon>
        <taxon>Bacillota</taxon>
        <taxon>Clostridia</taxon>
        <taxon>Lachnospirales</taxon>
        <taxon>Lachnospiraceae</taxon>
        <taxon>Anaerostipes</taxon>
    </lineage>
</organism>
<keyword evidence="2 5" id="KW-0808">Transferase</keyword>
<dbReference type="GO" id="GO:0047590">
    <property type="term" value="F:5-dehydro-2-deoxygluconokinase activity"/>
    <property type="evidence" value="ECO:0007669"/>
    <property type="project" value="UniProtKB-EC"/>
</dbReference>
<protein>
    <submittedName>
        <fullName evidence="5">5-dehydro-2-deoxygluconokinase</fullName>
        <ecNumber evidence="5">2.7.1.92</ecNumber>
    </submittedName>
</protein>